<evidence type="ECO:0000313" key="24">
    <source>
        <dbReference type="EMBL" id="PHT55312.1"/>
    </source>
</evidence>
<organism evidence="24 25">
    <name type="scientific">Capsicum baccatum</name>
    <name type="common">Peruvian pepper</name>
    <dbReference type="NCBI Taxonomy" id="33114"/>
    <lineage>
        <taxon>Eukaryota</taxon>
        <taxon>Viridiplantae</taxon>
        <taxon>Streptophyta</taxon>
        <taxon>Embryophyta</taxon>
        <taxon>Tracheophyta</taxon>
        <taxon>Spermatophyta</taxon>
        <taxon>Magnoliopsida</taxon>
        <taxon>eudicotyledons</taxon>
        <taxon>Gunneridae</taxon>
        <taxon>Pentapetalae</taxon>
        <taxon>asterids</taxon>
        <taxon>lamiids</taxon>
        <taxon>Solanales</taxon>
        <taxon>Solanaceae</taxon>
        <taxon>Solanoideae</taxon>
        <taxon>Capsiceae</taxon>
        <taxon>Capsicum</taxon>
    </lineage>
</organism>
<dbReference type="Gene3D" id="1.10.510.10">
    <property type="entry name" value="Transferase(Phosphotransferase) domain 1"/>
    <property type="match status" value="1"/>
</dbReference>
<keyword evidence="14 20" id="KW-0067">ATP-binding</keyword>
<dbReference type="PROSITE" id="PS50011">
    <property type="entry name" value="PROTEIN_KINASE_DOM"/>
    <property type="match status" value="1"/>
</dbReference>
<evidence type="ECO:0000256" key="18">
    <source>
        <dbReference type="ARBA" id="ARBA00047899"/>
    </source>
</evidence>
<dbReference type="Pfam" id="PF00069">
    <property type="entry name" value="Pkinase"/>
    <property type="match status" value="1"/>
</dbReference>
<evidence type="ECO:0000256" key="9">
    <source>
        <dbReference type="ARBA" id="ARBA00022692"/>
    </source>
</evidence>
<keyword evidence="16 22" id="KW-0472">Membrane</keyword>
<dbReference type="InterPro" id="IPR008271">
    <property type="entry name" value="Ser/Thr_kinase_AS"/>
</dbReference>
<keyword evidence="15 22" id="KW-1133">Transmembrane helix</keyword>
<dbReference type="EC" id="2.7.11.1" evidence="2"/>
<reference evidence="24 25" key="1">
    <citation type="journal article" date="2017" name="Genome Biol.">
        <title>New reference genome sequences of hot pepper reveal the massive evolution of plant disease-resistance genes by retroduplication.</title>
        <authorList>
            <person name="Kim S."/>
            <person name="Park J."/>
            <person name="Yeom S.I."/>
            <person name="Kim Y.M."/>
            <person name="Seo E."/>
            <person name="Kim K.T."/>
            <person name="Kim M.S."/>
            <person name="Lee J.M."/>
            <person name="Cheong K."/>
            <person name="Shin H.S."/>
            <person name="Kim S.B."/>
            <person name="Han K."/>
            <person name="Lee J."/>
            <person name="Park M."/>
            <person name="Lee H.A."/>
            <person name="Lee H.Y."/>
            <person name="Lee Y."/>
            <person name="Oh S."/>
            <person name="Lee J.H."/>
            <person name="Choi E."/>
            <person name="Choi E."/>
            <person name="Lee S.E."/>
            <person name="Jeon J."/>
            <person name="Kim H."/>
            <person name="Choi G."/>
            <person name="Song H."/>
            <person name="Lee J."/>
            <person name="Lee S.C."/>
            <person name="Kwon J.K."/>
            <person name="Lee H.Y."/>
            <person name="Koo N."/>
            <person name="Hong Y."/>
            <person name="Kim R.W."/>
            <person name="Kang W.H."/>
            <person name="Huh J.H."/>
            <person name="Kang B.C."/>
            <person name="Yang T.J."/>
            <person name="Lee Y.H."/>
            <person name="Bennetzen J.L."/>
            <person name="Choi D."/>
        </authorList>
    </citation>
    <scope>NUCLEOTIDE SEQUENCE [LARGE SCALE GENOMIC DNA]</scope>
    <source>
        <strain evidence="25">cv. PBC81</strain>
    </source>
</reference>
<dbReference type="InterPro" id="IPR000719">
    <property type="entry name" value="Prot_kinase_dom"/>
</dbReference>
<keyword evidence="17" id="KW-0675">Receptor</keyword>
<dbReference type="OrthoDB" id="1896041at2759"/>
<dbReference type="EMBL" id="MLFT02000002">
    <property type="protein sequence ID" value="PHT55312.1"/>
    <property type="molecule type" value="Genomic_DNA"/>
</dbReference>
<evidence type="ECO:0000256" key="1">
    <source>
        <dbReference type="ARBA" id="ARBA00004251"/>
    </source>
</evidence>
<feature type="transmembrane region" description="Helical" evidence="22">
    <location>
        <begin position="12"/>
        <end position="35"/>
    </location>
</feature>
<evidence type="ECO:0000256" key="13">
    <source>
        <dbReference type="ARBA" id="ARBA00022777"/>
    </source>
</evidence>
<gene>
    <name evidence="24" type="ORF">CQW23_03798</name>
</gene>
<keyword evidence="5 21" id="KW-0723">Serine/threonine-protein kinase</keyword>
<keyword evidence="13" id="KW-0418">Kinase</keyword>
<evidence type="ECO:0000256" key="14">
    <source>
        <dbReference type="ARBA" id="ARBA00022840"/>
    </source>
</evidence>
<keyword evidence="8" id="KW-0808">Transferase</keyword>
<evidence type="ECO:0000256" key="20">
    <source>
        <dbReference type="PROSITE-ProRule" id="PRU10141"/>
    </source>
</evidence>
<feature type="domain" description="Protein kinase" evidence="23">
    <location>
        <begin position="141"/>
        <end position="419"/>
    </location>
</feature>
<evidence type="ECO:0000256" key="8">
    <source>
        <dbReference type="ARBA" id="ARBA00022679"/>
    </source>
</evidence>
<evidence type="ECO:0000256" key="21">
    <source>
        <dbReference type="RuleBase" id="RU000304"/>
    </source>
</evidence>
<evidence type="ECO:0000256" key="3">
    <source>
        <dbReference type="ARBA" id="ARBA00022473"/>
    </source>
</evidence>
<evidence type="ECO:0000259" key="23">
    <source>
        <dbReference type="PROSITE" id="PS50011"/>
    </source>
</evidence>
<dbReference type="PROSITE" id="PS00107">
    <property type="entry name" value="PROTEIN_KINASE_ATP"/>
    <property type="match status" value="1"/>
</dbReference>
<evidence type="ECO:0000256" key="5">
    <source>
        <dbReference type="ARBA" id="ARBA00022527"/>
    </source>
</evidence>
<sequence length="419" mass="47015">MQLLGSQGKGKLLFSRTLMLFLMVSFIFSCFSLSASGEVVFERMSQQSIESQIYAAPPQSPQSSKNDRRGLCSNEIVVAVSATVIVFVLSTLVAFYKCIKKQTSFIKIETSELPERNDVTVFNDIGVTLTYEKIVQATRHFSLTNCIGNGGFGSTYKAEISTGLTLAIKRLLVERCQGVLQFNAEIRSLVSINHPNLITLIGYFSSKTDMFLIYNYLPGGNLEKFIQDRANKIFNYKVLYKIGMDIALAISFLHDQCVPRIIHRDIKPSNILLDNEQNAYLSDFGLSRIMGIETYSTTGVAGTFGYVAPEYAETSRVSDKADVYSYGIVLLELLSDKRALDPSFSVYENGFNIVSWANMLLRNDQAHEFFYTSLWEAGPEDKLMNVLHLALMCTVDLVTDRLRMRQVVEELKDLAPLVP</sequence>
<evidence type="ECO:0000256" key="4">
    <source>
        <dbReference type="ARBA" id="ARBA00022475"/>
    </source>
</evidence>
<dbReference type="Gene3D" id="3.30.200.20">
    <property type="entry name" value="Phosphorylase Kinase, domain 1"/>
    <property type="match status" value="1"/>
</dbReference>
<evidence type="ECO:0000256" key="11">
    <source>
        <dbReference type="ARBA" id="ARBA00022737"/>
    </source>
</evidence>
<dbReference type="PANTHER" id="PTHR48006:SF94">
    <property type="entry name" value="PROTEIN KINASE DOMAIN-CONTAINING PROTEIN"/>
    <property type="match status" value="1"/>
</dbReference>
<dbReference type="GO" id="GO:0009409">
    <property type="term" value="P:response to cold"/>
    <property type="evidence" value="ECO:0007669"/>
    <property type="project" value="UniProtKB-ARBA"/>
</dbReference>
<comment type="catalytic activity">
    <reaction evidence="18">
        <text>L-threonyl-[protein] + ATP = O-phospho-L-threonyl-[protein] + ADP + H(+)</text>
        <dbReference type="Rhea" id="RHEA:46608"/>
        <dbReference type="Rhea" id="RHEA-COMP:11060"/>
        <dbReference type="Rhea" id="RHEA-COMP:11605"/>
        <dbReference type="ChEBI" id="CHEBI:15378"/>
        <dbReference type="ChEBI" id="CHEBI:30013"/>
        <dbReference type="ChEBI" id="CHEBI:30616"/>
        <dbReference type="ChEBI" id="CHEBI:61977"/>
        <dbReference type="ChEBI" id="CHEBI:456216"/>
        <dbReference type="EC" id="2.7.11.1"/>
    </reaction>
</comment>
<dbReference type="InterPro" id="IPR017441">
    <property type="entry name" value="Protein_kinase_ATP_BS"/>
</dbReference>
<dbReference type="FunFam" id="1.10.510.10:FF:000192">
    <property type="entry name" value="LRR receptor-like serine/threonine-protein kinase RPK2"/>
    <property type="match status" value="1"/>
</dbReference>
<keyword evidence="6" id="KW-0597">Phosphoprotein</keyword>
<dbReference type="InterPro" id="IPR011009">
    <property type="entry name" value="Kinase-like_dom_sf"/>
</dbReference>
<dbReference type="AlphaFoldDB" id="A0A2G2XCS9"/>
<comment type="catalytic activity">
    <reaction evidence="19">
        <text>L-seryl-[protein] + ATP = O-phospho-L-seryl-[protein] + ADP + H(+)</text>
        <dbReference type="Rhea" id="RHEA:17989"/>
        <dbReference type="Rhea" id="RHEA-COMP:9863"/>
        <dbReference type="Rhea" id="RHEA-COMP:11604"/>
        <dbReference type="ChEBI" id="CHEBI:15378"/>
        <dbReference type="ChEBI" id="CHEBI:29999"/>
        <dbReference type="ChEBI" id="CHEBI:30616"/>
        <dbReference type="ChEBI" id="CHEBI:83421"/>
        <dbReference type="ChEBI" id="CHEBI:456216"/>
        <dbReference type="EC" id="2.7.11.1"/>
    </reaction>
</comment>
<dbReference type="GO" id="GO:0004674">
    <property type="term" value="F:protein serine/threonine kinase activity"/>
    <property type="evidence" value="ECO:0007669"/>
    <property type="project" value="UniProtKB-KW"/>
</dbReference>
<proteinExistence type="inferred from homology"/>
<accession>A0A2G2XCS9</accession>
<dbReference type="InterPro" id="IPR051824">
    <property type="entry name" value="LRR_Rcpt-Like_S/T_Kinase"/>
</dbReference>
<dbReference type="GO" id="GO:0005524">
    <property type="term" value="F:ATP binding"/>
    <property type="evidence" value="ECO:0007669"/>
    <property type="project" value="UniProtKB-UniRule"/>
</dbReference>
<dbReference type="GO" id="GO:0009414">
    <property type="term" value="P:response to water deprivation"/>
    <property type="evidence" value="ECO:0007669"/>
    <property type="project" value="UniProtKB-ARBA"/>
</dbReference>
<dbReference type="PANTHER" id="PTHR48006">
    <property type="entry name" value="LEUCINE-RICH REPEAT-CONTAINING PROTEIN DDB_G0281931-RELATED"/>
    <property type="match status" value="1"/>
</dbReference>
<protein>
    <recommendedName>
        <fullName evidence="2">non-specific serine/threonine protein kinase</fullName>
        <ecNumber evidence="2">2.7.11.1</ecNumber>
    </recommendedName>
</protein>
<evidence type="ECO:0000256" key="16">
    <source>
        <dbReference type="ARBA" id="ARBA00023136"/>
    </source>
</evidence>
<dbReference type="SMART" id="SM00220">
    <property type="entry name" value="S_TKc"/>
    <property type="match status" value="1"/>
</dbReference>
<dbReference type="PROSITE" id="PS00108">
    <property type="entry name" value="PROTEIN_KINASE_ST"/>
    <property type="match status" value="1"/>
</dbReference>
<comment type="caution">
    <text evidence="24">The sequence shown here is derived from an EMBL/GenBank/DDBJ whole genome shotgun (WGS) entry which is preliminary data.</text>
</comment>
<evidence type="ECO:0000256" key="7">
    <source>
        <dbReference type="ARBA" id="ARBA00022614"/>
    </source>
</evidence>
<keyword evidence="11" id="KW-0677">Repeat</keyword>
<dbReference type="SUPFAM" id="SSF56112">
    <property type="entry name" value="Protein kinase-like (PK-like)"/>
    <property type="match status" value="1"/>
</dbReference>
<evidence type="ECO:0000256" key="10">
    <source>
        <dbReference type="ARBA" id="ARBA00022729"/>
    </source>
</evidence>
<dbReference type="GO" id="GO:0048508">
    <property type="term" value="P:embryonic meristem development"/>
    <property type="evidence" value="ECO:0007669"/>
    <property type="project" value="UniProtKB-ARBA"/>
</dbReference>
<dbReference type="FunFam" id="3.30.200.20:FF:000260">
    <property type="entry name" value="LRR receptor-like serine/threonine-protein kinase RPK2"/>
    <property type="match status" value="1"/>
</dbReference>
<keyword evidence="3" id="KW-0217">Developmental protein</keyword>
<dbReference type="Proteomes" id="UP000224567">
    <property type="component" value="Unassembled WGS sequence"/>
</dbReference>
<name>A0A2G2XCS9_CAPBA</name>
<evidence type="ECO:0000256" key="19">
    <source>
        <dbReference type="ARBA" id="ARBA00048679"/>
    </source>
</evidence>
<comment type="subcellular location">
    <subcellularLocation>
        <location evidence="1">Cell membrane</location>
        <topology evidence="1">Single-pass type I membrane protein</topology>
    </subcellularLocation>
</comment>
<dbReference type="STRING" id="33114.A0A2G2XCS9"/>
<dbReference type="GO" id="GO:0009945">
    <property type="term" value="P:radial axis specification"/>
    <property type="evidence" value="ECO:0007669"/>
    <property type="project" value="UniProtKB-ARBA"/>
</dbReference>
<dbReference type="GO" id="GO:0005886">
    <property type="term" value="C:plasma membrane"/>
    <property type="evidence" value="ECO:0007669"/>
    <property type="project" value="UniProtKB-SubCell"/>
</dbReference>
<keyword evidence="9 22" id="KW-0812">Transmembrane</keyword>
<feature type="transmembrane region" description="Helical" evidence="22">
    <location>
        <begin position="76"/>
        <end position="96"/>
    </location>
</feature>
<evidence type="ECO:0000256" key="22">
    <source>
        <dbReference type="SAM" id="Phobius"/>
    </source>
</evidence>
<evidence type="ECO:0000256" key="2">
    <source>
        <dbReference type="ARBA" id="ARBA00012513"/>
    </source>
</evidence>
<reference evidence="25" key="2">
    <citation type="journal article" date="2017" name="J. Anim. Genet.">
        <title>Multiple reference genome sequences of hot pepper reveal the massive evolution of plant disease resistance genes by retroduplication.</title>
        <authorList>
            <person name="Kim S."/>
            <person name="Park J."/>
            <person name="Yeom S.-I."/>
            <person name="Kim Y.-M."/>
            <person name="Seo E."/>
            <person name="Kim K.-T."/>
            <person name="Kim M.-S."/>
            <person name="Lee J.M."/>
            <person name="Cheong K."/>
            <person name="Shin H.-S."/>
            <person name="Kim S.-B."/>
            <person name="Han K."/>
            <person name="Lee J."/>
            <person name="Park M."/>
            <person name="Lee H.-A."/>
            <person name="Lee H.-Y."/>
            <person name="Lee Y."/>
            <person name="Oh S."/>
            <person name="Lee J.H."/>
            <person name="Choi E."/>
            <person name="Choi E."/>
            <person name="Lee S.E."/>
            <person name="Jeon J."/>
            <person name="Kim H."/>
            <person name="Choi G."/>
            <person name="Song H."/>
            <person name="Lee J."/>
            <person name="Lee S.-C."/>
            <person name="Kwon J.-K."/>
            <person name="Lee H.-Y."/>
            <person name="Koo N."/>
            <person name="Hong Y."/>
            <person name="Kim R.W."/>
            <person name="Kang W.-H."/>
            <person name="Huh J.H."/>
            <person name="Kang B.-C."/>
            <person name="Yang T.-J."/>
            <person name="Lee Y.-H."/>
            <person name="Bennetzen J.L."/>
            <person name="Choi D."/>
        </authorList>
    </citation>
    <scope>NUCLEOTIDE SEQUENCE [LARGE SCALE GENOMIC DNA]</scope>
    <source>
        <strain evidence="25">cv. PBC81</strain>
    </source>
</reference>
<comment type="similarity">
    <text evidence="21">Belongs to the protein kinase superfamily.</text>
</comment>
<evidence type="ECO:0000256" key="6">
    <source>
        <dbReference type="ARBA" id="ARBA00022553"/>
    </source>
</evidence>
<evidence type="ECO:0000256" key="17">
    <source>
        <dbReference type="ARBA" id="ARBA00023170"/>
    </source>
</evidence>
<dbReference type="GO" id="GO:0009942">
    <property type="term" value="P:longitudinal axis specification"/>
    <property type="evidence" value="ECO:0007669"/>
    <property type="project" value="UniProtKB-ARBA"/>
</dbReference>
<feature type="binding site" evidence="20">
    <location>
        <position position="169"/>
    </location>
    <ligand>
        <name>ATP</name>
        <dbReference type="ChEBI" id="CHEBI:30616"/>
    </ligand>
</feature>
<keyword evidence="25" id="KW-1185">Reference proteome</keyword>
<keyword evidence="7" id="KW-0433">Leucine-rich repeat</keyword>
<evidence type="ECO:0000313" key="25">
    <source>
        <dbReference type="Proteomes" id="UP000224567"/>
    </source>
</evidence>
<keyword evidence="12 20" id="KW-0547">Nucleotide-binding</keyword>
<keyword evidence="4" id="KW-1003">Cell membrane</keyword>
<evidence type="ECO:0000256" key="15">
    <source>
        <dbReference type="ARBA" id="ARBA00022989"/>
    </source>
</evidence>
<evidence type="ECO:0000256" key="12">
    <source>
        <dbReference type="ARBA" id="ARBA00022741"/>
    </source>
</evidence>
<keyword evidence="10" id="KW-0732">Signal</keyword>